<evidence type="ECO:0000259" key="16">
    <source>
        <dbReference type="PROSITE" id="PS51194"/>
    </source>
</evidence>
<dbReference type="PROSITE" id="PS00039">
    <property type="entry name" value="DEAD_ATP_HELICASE"/>
    <property type="match status" value="1"/>
</dbReference>
<accession>A0A812LHE4</accession>
<feature type="domain" description="Helicase ATP-binding" evidence="15">
    <location>
        <begin position="97"/>
        <end position="271"/>
    </location>
</feature>
<keyword evidence="6 13" id="KW-0547">Nucleotide-binding</keyword>
<dbReference type="PROSITE" id="PS51194">
    <property type="entry name" value="HELICASE_CTER"/>
    <property type="match status" value="1"/>
</dbReference>
<dbReference type="PROSITE" id="PS51192">
    <property type="entry name" value="HELICASE_ATP_BIND_1"/>
    <property type="match status" value="1"/>
</dbReference>
<keyword evidence="19" id="KW-1185">Reference proteome</keyword>
<evidence type="ECO:0000256" key="3">
    <source>
        <dbReference type="ARBA" id="ARBA00012552"/>
    </source>
</evidence>
<dbReference type="Pfam" id="PF00270">
    <property type="entry name" value="DEAD"/>
    <property type="match status" value="1"/>
</dbReference>
<dbReference type="Proteomes" id="UP000604046">
    <property type="component" value="Unassembled WGS sequence"/>
</dbReference>
<evidence type="ECO:0000259" key="15">
    <source>
        <dbReference type="PROSITE" id="PS51192"/>
    </source>
</evidence>
<feature type="domain" description="Helicase C-terminal" evidence="16">
    <location>
        <begin position="296"/>
        <end position="451"/>
    </location>
</feature>
<evidence type="ECO:0000256" key="13">
    <source>
        <dbReference type="RuleBase" id="RU000492"/>
    </source>
</evidence>
<feature type="domain" description="DEAD-box RNA helicase Q" evidence="17">
    <location>
        <begin position="66"/>
        <end position="94"/>
    </location>
</feature>
<dbReference type="EC" id="3.6.4.13" evidence="3"/>
<dbReference type="FunFam" id="3.40.50.300:FF:000008">
    <property type="entry name" value="ATP-dependent RNA helicase RhlB"/>
    <property type="match status" value="1"/>
</dbReference>
<feature type="short sequence motif" description="Q motif" evidence="12">
    <location>
        <begin position="66"/>
        <end position="94"/>
    </location>
</feature>
<dbReference type="InterPro" id="IPR000629">
    <property type="entry name" value="RNA-helicase_DEAD-box_CS"/>
</dbReference>
<dbReference type="PROSITE" id="PS51195">
    <property type="entry name" value="Q_MOTIF"/>
    <property type="match status" value="1"/>
</dbReference>
<dbReference type="OrthoDB" id="441979at2759"/>
<evidence type="ECO:0000256" key="4">
    <source>
        <dbReference type="ARBA" id="ARBA00022517"/>
    </source>
</evidence>
<evidence type="ECO:0000256" key="8">
    <source>
        <dbReference type="ARBA" id="ARBA00022806"/>
    </source>
</evidence>
<evidence type="ECO:0000256" key="5">
    <source>
        <dbReference type="ARBA" id="ARBA00022552"/>
    </source>
</evidence>
<keyword evidence="5" id="KW-0698">rRNA processing</keyword>
<evidence type="ECO:0000256" key="6">
    <source>
        <dbReference type="ARBA" id="ARBA00022741"/>
    </source>
</evidence>
<dbReference type="AlphaFoldDB" id="A0A812LHE4"/>
<dbReference type="InterPro" id="IPR014001">
    <property type="entry name" value="Helicase_ATP-bd"/>
</dbReference>
<dbReference type="CDD" id="cd18787">
    <property type="entry name" value="SF2_C_DEAD"/>
    <property type="match status" value="1"/>
</dbReference>
<dbReference type="InterPro" id="IPR027417">
    <property type="entry name" value="P-loop_NTPase"/>
</dbReference>
<sequence>MGGPLPDFKAPSGPAPTSLAALKPPASMAELNADPSAHCSGSTVQDQEIKVIDPRGQLMYNYPRYATFAEAPFCPSIQADLQRAGFPAPSQIQQYAWPLAMQGSDVIGVAATGSGKTLGFLLPAFHYLIERQIRAGNPQLLVMAPTRELAVQIEEEAVKFGRSSGLKTCCCYGGAPKGPQAMSLRDGVHGVIGTPGRINDFLEGNQVNLSDVCKLVLDEADRMLDMGFEPQIRKVLARITNPYRHTMFFTATWPMSIRRLAAEFLRNPIQIQIGNRDELKGNQDIVQIVTPCTMHNKNQLLLQVLAQSGVGDRGNKDAKAIIFCSTKRMCDQLQRDLQRAGVPCAAIHGDKGQREREHALGELKSGAMKLIVATDVAARGIDVKGVTLVVNYDAPGNTEDYVHRIGRTGRAGQKGYAVTMITDKDAHALRGIIEVMKRTNQEVTAEVEAMSQRAGPPPPSGRALRGAGGRR</sequence>
<evidence type="ECO:0000256" key="7">
    <source>
        <dbReference type="ARBA" id="ARBA00022801"/>
    </source>
</evidence>
<dbReference type="GO" id="GO:0003724">
    <property type="term" value="F:RNA helicase activity"/>
    <property type="evidence" value="ECO:0007669"/>
    <property type="project" value="UniProtKB-EC"/>
</dbReference>
<evidence type="ECO:0000256" key="11">
    <source>
        <dbReference type="ARBA" id="ARBA00037449"/>
    </source>
</evidence>
<protein>
    <recommendedName>
        <fullName evidence="3">RNA helicase</fullName>
        <ecNumber evidence="3">3.6.4.13</ecNumber>
    </recommendedName>
</protein>
<comment type="function">
    <text evidence="11">ATP-dependent RNA helicase required for 60S ribosomal subunit synthesis. Involved in efficient pre-rRNA processing, predominantly at site A3, which is necessary for the normal formation of 25S and 5.8S rRNAs.</text>
</comment>
<dbReference type="CDD" id="cd00268">
    <property type="entry name" value="DEADc"/>
    <property type="match status" value="1"/>
</dbReference>
<keyword evidence="8 13" id="KW-0347">Helicase</keyword>
<keyword evidence="10" id="KW-0539">Nucleus</keyword>
<feature type="region of interest" description="Disordered" evidence="14">
    <location>
        <begin position="448"/>
        <end position="471"/>
    </location>
</feature>
<comment type="caution">
    <text evidence="18">The sequence shown here is derived from an EMBL/GenBank/DDBJ whole genome shotgun (WGS) entry which is preliminary data.</text>
</comment>
<name>A0A812LHE4_9DINO</name>
<evidence type="ECO:0000256" key="10">
    <source>
        <dbReference type="ARBA" id="ARBA00023242"/>
    </source>
</evidence>
<keyword evidence="4" id="KW-0690">Ribosome biogenesis</keyword>
<organism evidence="18 19">
    <name type="scientific">Symbiodinium natans</name>
    <dbReference type="NCBI Taxonomy" id="878477"/>
    <lineage>
        <taxon>Eukaryota</taxon>
        <taxon>Sar</taxon>
        <taxon>Alveolata</taxon>
        <taxon>Dinophyceae</taxon>
        <taxon>Suessiales</taxon>
        <taxon>Symbiodiniaceae</taxon>
        <taxon>Symbiodinium</taxon>
    </lineage>
</organism>
<reference evidence="18" key="1">
    <citation type="submission" date="2021-02" db="EMBL/GenBank/DDBJ databases">
        <authorList>
            <person name="Dougan E. K."/>
            <person name="Rhodes N."/>
            <person name="Thang M."/>
            <person name="Chan C."/>
        </authorList>
    </citation>
    <scope>NUCLEOTIDE SEQUENCE</scope>
</reference>
<gene>
    <name evidence="18" type="ORF">SNAT2548_LOCUS11793</name>
</gene>
<dbReference type="InterPro" id="IPR014014">
    <property type="entry name" value="RNA_helicase_DEAD_Q_motif"/>
</dbReference>
<evidence type="ECO:0000256" key="14">
    <source>
        <dbReference type="SAM" id="MobiDB-lite"/>
    </source>
</evidence>
<evidence type="ECO:0000313" key="19">
    <source>
        <dbReference type="Proteomes" id="UP000604046"/>
    </source>
</evidence>
<comment type="subcellular location">
    <subcellularLocation>
        <location evidence="1">Nucleus</location>
        <location evidence="1">Nucleolus</location>
    </subcellularLocation>
</comment>
<evidence type="ECO:0000313" key="18">
    <source>
        <dbReference type="EMBL" id="CAE7247009.1"/>
    </source>
</evidence>
<dbReference type="SUPFAM" id="SSF52540">
    <property type="entry name" value="P-loop containing nucleoside triphosphate hydrolases"/>
    <property type="match status" value="1"/>
</dbReference>
<dbReference type="SMART" id="SM00490">
    <property type="entry name" value="HELICc"/>
    <property type="match status" value="1"/>
</dbReference>
<dbReference type="GO" id="GO:0005524">
    <property type="term" value="F:ATP binding"/>
    <property type="evidence" value="ECO:0007669"/>
    <property type="project" value="UniProtKB-KW"/>
</dbReference>
<dbReference type="InterPro" id="IPR001650">
    <property type="entry name" value="Helicase_C-like"/>
</dbReference>
<dbReference type="PANTHER" id="PTHR47958">
    <property type="entry name" value="ATP-DEPENDENT RNA HELICASE DBP3"/>
    <property type="match status" value="1"/>
</dbReference>
<evidence type="ECO:0000256" key="12">
    <source>
        <dbReference type="PROSITE-ProRule" id="PRU00552"/>
    </source>
</evidence>
<dbReference type="Gene3D" id="3.40.50.300">
    <property type="entry name" value="P-loop containing nucleotide triphosphate hydrolases"/>
    <property type="match status" value="2"/>
</dbReference>
<dbReference type="GO" id="GO:0016787">
    <property type="term" value="F:hydrolase activity"/>
    <property type="evidence" value="ECO:0007669"/>
    <property type="project" value="UniProtKB-KW"/>
</dbReference>
<dbReference type="EMBL" id="CAJNDS010001101">
    <property type="protein sequence ID" value="CAE7247009.1"/>
    <property type="molecule type" value="Genomic_DNA"/>
</dbReference>
<keyword evidence="7 13" id="KW-0378">Hydrolase</keyword>
<comment type="similarity">
    <text evidence="2">Belongs to the DEAD box helicase family. DDX5/DBP2 subfamily.</text>
</comment>
<dbReference type="InterPro" id="IPR044742">
    <property type="entry name" value="DEAD/DEAH_RhlB"/>
</dbReference>
<dbReference type="Pfam" id="PF00271">
    <property type="entry name" value="Helicase_C"/>
    <property type="match status" value="1"/>
</dbReference>
<dbReference type="GO" id="GO:0003676">
    <property type="term" value="F:nucleic acid binding"/>
    <property type="evidence" value="ECO:0007669"/>
    <property type="project" value="InterPro"/>
</dbReference>
<evidence type="ECO:0000259" key="17">
    <source>
        <dbReference type="PROSITE" id="PS51195"/>
    </source>
</evidence>
<dbReference type="InterPro" id="IPR011545">
    <property type="entry name" value="DEAD/DEAH_box_helicase_dom"/>
</dbReference>
<evidence type="ECO:0000256" key="9">
    <source>
        <dbReference type="ARBA" id="ARBA00022840"/>
    </source>
</evidence>
<proteinExistence type="inferred from homology"/>
<evidence type="ECO:0000256" key="2">
    <source>
        <dbReference type="ARBA" id="ARBA00009334"/>
    </source>
</evidence>
<dbReference type="SMART" id="SM00487">
    <property type="entry name" value="DEXDc"/>
    <property type="match status" value="1"/>
</dbReference>
<keyword evidence="9 13" id="KW-0067">ATP-binding</keyword>
<evidence type="ECO:0000256" key="1">
    <source>
        <dbReference type="ARBA" id="ARBA00004604"/>
    </source>
</evidence>